<reference evidence="3" key="1">
    <citation type="submission" date="2015-07" db="EMBL/GenBank/DDBJ databases">
        <authorList>
            <person name="Rodrigo-Torres Lidia"/>
            <person name="Arahal R.David."/>
        </authorList>
    </citation>
    <scope>NUCLEOTIDE SEQUENCE [LARGE SCALE GENOMIC DNA]</scope>
    <source>
        <strain evidence="3">CECT 5096</strain>
    </source>
</reference>
<accession>A0A0M7AR00</accession>
<dbReference type="GO" id="GO:0016747">
    <property type="term" value="F:acyltransferase activity, transferring groups other than amino-acyl groups"/>
    <property type="evidence" value="ECO:0007669"/>
    <property type="project" value="InterPro"/>
</dbReference>
<dbReference type="RefSeq" id="WP_055117591.1">
    <property type="nucleotide sequence ID" value="NZ_CXWA01000004.1"/>
</dbReference>
<protein>
    <submittedName>
        <fullName evidence="2">Acetyltransferase (GNAT) family protein</fullName>
    </submittedName>
</protein>
<name>A0A0M7AR00_9HYPH</name>
<dbReference type="OrthoDB" id="187903at2"/>
<dbReference type="GeneID" id="97672280"/>
<dbReference type="InterPro" id="IPR000182">
    <property type="entry name" value="GNAT_dom"/>
</dbReference>
<dbReference type="Gene3D" id="3.40.630.30">
    <property type="match status" value="1"/>
</dbReference>
<dbReference type="CDD" id="cd04301">
    <property type="entry name" value="NAT_SF"/>
    <property type="match status" value="1"/>
</dbReference>
<keyword evidence="2" id="KW-0808">Transferase</keyword>
<feature type="domain" description="N-acetyltransferase" evidence="1">
    <location>
        <begin position="3"/>
        <end position="185"/>
    </location>
</feature>
<dbReference type="AlphaFoldDB" id="A0A0M7AR00"/>
<dbReference type="InterPro" id="IPR016181">
    <property type="entry name" value="Acyl_CoA_acyltransferase"/>
</dbReference>
<sequence>MSIAIRSLTGEDLKNTLKDLALLRISVFHDWPYLYEGTMEYEARYLQRYVATEGAVIVGAYDGDKLVGAATGEPLGEEYEAFQAPLRERGYDTDKIFYLAESVLDPAYRGQGIGHRFFDGREAHARGLGFDQAAFCGVVRPDDHPMKPADYRPLDPFWRKRGYEKLENVIVTFPWLDIGEAKATEKPMQVWYCNL</sequence>
<evidence type="ECO:0000313" key="2">
    <source>
        <dbReference type="EMBL" id="CTQ77111.1"/>
    </source>
</evidence>
<proteinExistence type="predicted"/>
<dbReference type="SUPFAM" id="SSF55729">
    <property type="entry name" value="Acyl-CoA N-acyltransferases (Nat)"/>
    <property type="match status" value="1"/>
</dbReference>
<evidence type="ECO:0000259" key="1">
    <source>
        <dbReference type="PROSITE" id="PS51186"/>
    </source>
</evidence>
<evidence type="ECO:0000313" key="3">
    <source>
        <dbReference type="Proteomes" id="UP000049983"/>
    </source>
</evidence>
<organism evidence="2 3">
    <name type="scientific">Roseibium album</name>
    <dbReference type="NCBI Taxonomy" id="311410"/>
    <lineage>
        <taxon>Bacteria</taxon>
        <taxon>Pseudomonadati</taxon>
        <taxon>Pseudomonadota</taxon>
        <taxon>Alphaproteobacteria</taxon>
        <taxon>Hyphomicrobiales</taxon>
        <taxon>Stappiaceae</taxon>
        <taxon>Roseibium</taxon>
    </lineage>
</organism>
<dbReference type="PROSITE" id="PS51186">
    <property type="entry name" value="GNAT"/>
    <property type="match status" value="1"/>
</dbReference>
<dbReference type="Proteomes" id="UP000049983">
    <property type="component" value="Unassembled WGS sequence"/>
</dbReference>
<keyword evidence="3" id="KW-1185">Reference proteome</keyword>
<gene>
    <name evidence="2" type="ORF">LA5096_05011</name>
</gene>
<dbReference type="STRING" id="311410.LA5095_03729"/>
<dbReference type="EMBL" id="CXWC01000013">
    <property type="protein sequence ID" value="CTQ77111.1"/>
    <property type="molecule type" value="Genomic_DNA"/>
</dbReference>
<dbReference type="Pfam" id="PF00583">
    <property type="entry name" value="Acetyltransf_1"/>
    <property type="match status" value="1"/>
</dbReference>